<evidence type="ECO:0000313" key="2">
    <source>
        <dbReference type="EMBL" id="GAA1698308.1"/>
    </source>
</evidence>
<dbReference type="Proteomes" id="UP001499947">
    <property type="component" value="Unassembled WGS sequence"/>
</dbReference>
<evidence type="ECO:0000313" key="3">
    <source>
        <dbReference type="Proteomes" id="UP001499947"/>
    </source>
</evidence>
<proteinExistence type="predicted"/>
<reference evidence="2 3" key="1">
    <citation type="journal article" date="2019" name="Int. J. Syst. Evol. Microbiol.">
        <title>The Global Catalogue of Microorganisms (GCM) 10K type strain sequencing project: providing services to taxonomists for standard genome sequencing and annotation.</title>
        <authorList>
            <consortium name="The Broad Institute Genomics Platform"/>
            <consortium name="The Broad Institute Genome Sequencing Center for Infectious Disease"/>
            <person name="Wu L."/>
            <person name="Ma J."/>
        </authorList>
    </citation>
    <scope>NUCLEOTIDE SEQUENCE [LARGE SCALE GENOMIC DNA]</scope>
    <source>
        <strain evidence="2 3">JCM 13244</strain>
    </source>
</reference>
<dbReference type="EMBL" id="BAAALR010000050">
    <property type="protein sequence ID" value="GAA1698308.1"/>
    <property type="molecule type" value="Genomic_DNA"/>
</dbReference>
<comment type="caution">
    <text evidence="2">The sequence shown here is derived from an EMBL/GenBank/DDBJ whole genome shotgun (WGS) entry which is preliminary data.</text>
</comment>
<evidence type="ECO:0000256" key="1">
    <source>
        <dbReference type="SAM" id="MobiDB-lite"/>
    </source>
</evidence>
<organism evidence="2 3">
    <name type="scientific">Streptomyces yatensis</name>
    <dbReference type="NCBI Taxonomy" id="155177"/>
    <lineage>
        <taxon>Bacteria</taxon>
        <taxon>Bacillati</taxon>
        <taxon>Actinomycetota</taxon>
        <taxon>Actinomycetes</taxon>
        <taxon>Kitasatosporales</taxon>
        <taxon>Streptomycetaceae</taxon>
        <taxon>Streptomyces</taxon>
        <taxon>Streptomyces violaceusniger group</taxon>
    </lineage>
</organism>
<feature type="compositionally biased region" description="Polar residues" evidence="1">
    <location>
        <begin position="1"/>
        <end position="13"/>
    </location>
</feature>
<protein>
    <submittedName>
        <fullName evidence="2">Uncharacterized protein</fullName>
    </submittedName>
</protein>
<gene>
    <name evidence="2" type="ORF">GCM10009680_43120</name>
</gene>
<keyword evidence="3" id="KW-1185">Reference proteome</keyword>
<accession>A0ABN2I4C6</accession>
<name>A0ABN2I4C6_9ACTN</name>
<feature type="compositionally biased region" description="Low complexity" evidence="1">
    <location>
        <begin position="21"/>
        <end position="31"/>
    </location>
</feature>
<feature type="region of interest" description="Disordered" evidence="1">
    <location>
        <begin position="1"/>
        <end position="38"/>
    </location>
</feature>
<sequence>MCTVPASRSTWKGGSSADLTARGQAPATAAAEGRKASTVSLHTDLAMAREEIKTLRAERDQFRTAMRQQLGHQLDQITDPHEI</sequence>